<dbReference type="GO" id="GO:0009279">
    <property type="term" value="C:cell outer membrane"/>
    <property type="evidence" value="ECO:0007669"/>
    <property type="project" value="UniProtKB-SubCell"/>
</dbReference>
<keyword evidence="11" id="KW-1185">Reference proteome</keyword>
<dbReference type="InterPro" id="IPR037066">
    <property type="entry name" value="Plug_dom_sf"/>
</dbReference>
<dbReference type="SUPFAM" id="SSF56935">
    <property type="entry name" value="Porins"/>
    <property type="match status" value="1"/>
</dbReference>
<reference evidence="10" key="1">
    <citation type="journal article" date="2014" name="Int. J. Syst. Evol. Microbiol.">
        <title>Complete genome sequence of Corynebacterium casei LMG S-19264T (=DSM 44701T), isolated from a smear-ripened cheese.</title>
        <authorList>
            <consortium name="US DOE Joint Genome Institute (JGI-PGF)"/>
            <person name="Walter F."/>
            <person name="Albersmeier A."/>
            <person name="Kalinowski J."/>
            <person name="Ruckert C."/>
        </authorList>
    </citation>
    <scope>NUCLEOTIDE SEQUENCE</scope>
    <source>
        <strain evidence="10">KCTC 12368</strain>
    </source>
</reference>
<sequence length="907" mass="102160">MGGLGSGFAQDQKSSQEKITGLFPGISFSRFVNSVESQTSYQFYYKQSDVKDIQVNISAKDNDLADVLKLIFEGKEMQFRIDKSKRVFIYRSGPFHTGLSANFFQQEPQQGEFESMSSELDLDRAFAKNKLWVIGSSQSSDTEPTARLSGTVLSLKTGEPVFGAVVYEKTNFTRSITDENGQFSLELPKGRQTIYIQHLGQFQEQRQVEMRGSGSLELQIDESIVSLDEVVVSSDRLSNVNRTEMGVETMSVSSMKKLPSVMGEVDVIKSILTLPGVKTVGESSVGFNVRGGGADQNLVLLNQSTIYNPSHLFGFFSAFNGDMVESVALHKAGMGAEYGGRLSSVLDVRGKYGNREKISGRGGIGLLTSRLAFDGPVGDKTTFMASARTTYSDWLLNLVNDKSDLDAAAASFYDLNLNIKHYLDEKNEISLTSYLSHDSFNFVADTLYDFTNRNIAVNWKHYFNDQLEADFSMGYDQYTFGIEGYENELNAFEFDFNIQQYHLKAHFDYEQGDYHTFKFGVDNILYNLQPGDIMPLGPNSIVLPETVITERALESALFFTDRWEVTEKFTADLGLRYGMYRMLGPNQFKEYAPDAPKNDETVTGIVDYDKNETIVTYGAPEFRLSGRYILDNFTSIKAGIHSTRQYIHQLSNTSAVTPTDTWKLSDPYIQPQRGYQTSLGFYKDLNQGLIETSVEVYYRGMSHLIDYRSGAELLLNNDIEQDLLDTDGRAYGLELQLKKTTGKLNGWISYTYSRSEMRTSDTELSESINGGSWYPSNFDQPHAVMLAANYELSKRANVSVNTNYSTGRPITLPVAKFYYNGAEQVLFSERNAYRIPDYFRIDLALNLEGNHKVDKPAHASWSLGVYNLLGRSNPYSIYYTPVNGQLKGYQLSIFASPIPYITYNFRF</sequence>
<dbReference type="GO" id="GO:0044718">
    <property type="term" value="P:siderophore transmembrane transport"/>
    <property type="evidence" value="ECO:0007669"/>
    <property type="project" value="TreeGrafter"/>
</dbReference>
<dbReference type="InterPro" id="IPR008969">
    <property type="entry name" value="CarboxyPept-like_regulatory"/>
</dbReference>
<evidence type="ECO:0000259" key="9">
    <source>
        <dbReference type="Pfam" id="PF07715"/>
    </source>
</evidence>
<keyword evidence="3 8" id="KW-1134">Transmembrane beta strand</keyword>
<dbReference type="SUPFAM" id="SSF49464">
    <property type="entry name" value="Carboxypeptidase regulatory domain-like"/>
    <property type="match status" value="1"/>
</dbReference>
<comment type="subcellular location">
    <subcellularLocation>
        <location evidence="1 8">Cell outer membrane</location>
        <topology evidence="1 8">Multi-pass membrane protein</topology>
    </subcellularLocation>
</comment>
<keyword evidence="4 8" id="KW-0812">Transmembrane</keyword>
<keyword evidence="7 8" id="KW-0998">Cell outer membrane</keyword>
<evidence type="ECO:0000256" key="2">
    <source>
        <dbReference type="ARBA" id="ARBA00022448"/>
    </source>
</evidence>
<name>A0A918Q1B4_9BACT</name>
<keyword evidence="5" id="KW-0732">Signal</keyword>
<keyword evidence="10" id="KW-0675">Receptor</keyword>
<evidence type="ECO:0000256" key="3">
    <source>
        <dbReference type="ARBA" id="ARBA00022452"/>
    </source>
</evidence>
<gene>
    <name evidence="10" type="ORF">GCM10007049_23900</name>
</gene>
<dbReference type="EMBL" id="BMWX01000004">
    <property type="protein sequence ID" value="GGZ30421.1"/>
    <property type="molecule type" value="Genomic_DNA"/>
</dbReference>
<feature type="domain" description="TonB-dependent receptor plug" evidence="9">
    <location>
        <begin position="263"/>
        <end position="341"/>
    </location>
</feature>
<keyword evidence="2 8" id="KW-0813">Transport</keyword>
<dbReference type="Pfam" id="PF13715">
    <property type="entry name" value="CarbopepD_reg_2"/>
    <property type="match status" value="1"/>
</dbReference>
<evidence type="ECO:0000256" key="1">
    <source>
        <dbReference type="ARBA" id="ARBA00004571"/>
    </source>
</evidence>
<evidence type="ECO:0000256" key="4">
    <source>
        <dbReference type="ARBA" id="ARBA00022692"/>
    </source>
</evidence>
<dbReference type="InterPro" id="IPR036942">
    <property type="entry name" value="Beta-barrel_TonB_sf"/>
</dbReference>
<accession>A0A918Q1B4</accession>
<evidence type="ECO:0000256" key="6">
    <source>
        <dbReference type="ARBA" id="ARBA00023136"/>
    </source>
</evidence>
<evidence type="ECO:0000256" key="7">
    <source>
        <dbReference type="ARBA" id="ARBA00023237"/>
    </source>
</evidence>
<dbReference type="Proteomes" id="UP000619457">
    <property type="component" value="Unassembled WGS sequence"/>
</dbReference>
<dbReference type="PANTHER" id="PTHR30069:SF29">
    <property type="entry name" value="HEMOGLOBIN AND HEMOGLOBIN-HAPTOGLOBIN-BINDING PROTEIN 1-RELATED"/>
    <property type="match status" value="1"/>
</dbReference>
<dbReference type="InterPro" id="IPR012910">
    <property type="entry name" value="Plug_dom"/>
</dbReference>
<proteinExistence type="inferred from homology"/>
<comment type="similarity">
    <text evidence="8">Belongs to the TonB-dependent receptor family.</text>
</comment>
<dbReference type="PANTHER" id="PTHR30069">
    <property type="entry name" value="TONB-DEPENDENT OUTER MEMBRANE RECEPTOR"/>
    <property type="match status" value="1"/>
</dbReference>
<comment type="caution">
    <text evidence="10">The sequence shown here is derived from an EMBL/GenBank/DDBJ whole genome shotgun (WGS) entry which is preliminary data.</text>
</comment>
<dbReference type="Gene3D" id="2.170.130.10">
    <property type="entry name" value="TonB-dependent receptor, plug domain"/>
    <property type="match status" value="1"/>
</dbReference>
<evidence type="ECO:0000256" key="8">
    <source>
        <dbReference type="PROSITE-ProRule" id="PRU01360"/>
    </source>
</evidence>
<dbReference type="Pfam" id="PF07715">
    <property type="entry name" value="Plug"/>
    <property type="match status" value="1"/>
</dbReference>
<keyword evidence="6 8" id="KW-0472">Membrane</keyword>
<dbReference type="GO" id="GO:0015344">
    <property type="term" value="F:siderophore uptake transmembrane transporter activity"/>
    <property type="evidence" value="ECO:0007669"/>
    <property type="project" value="TreeGrafter"/>
</dbReference>
<dbReference type="InterPro" id="IPR039426">
    <property type="entry name" value="TonB-dep_rcpt-like"/>
</dbReference>
<reference evidence="10" key="2">
    <citation type="submission" date="2020-09" db="EMBL/GenBank/DDBJ databases">
        <authorList>
            <person name="Sun Q."/>
            <person name="Kim S."/>
        </authorList>
    </citation>
    <scope>NUCLEOTIDE SEQUENCE</scope>
    <source>
        <strain evidence="10">KCTC 12368</strain>
    </source>
</reference>
<dbReference type="PROSITE" id="PS52016">
    <property type="entry name" value="TONB_DEPENDENT_REC_3"/>
    <property type="match status" value="1"/>
</dbReference>
<dbReference type="Gene3D" id="2.60.40.1120">
    <property type="entry name" value="Carboxypeptidase-like, regulatory domain"/>
    <property type="match status" value="1"/>
</dbReference>
<organism evidence="10 11">
    <name type="scientific">Echinicola pacifica</name>
    <dbReference type="NCBI Taxonomy" id="346377"/>
    <lineage>
        <taxon>Bacteria</taxon>
        <taxon>Pseudomonadati</taxon>
        <taxon>Bacteroidota</taxon>
        <taxon>Cytophagia</taxon>
        <taxon>Cytophagales</taxon>
        <taxon>Cyclobacteriaceae</taxon>
        <taxon>Echinicola</taxon>
    </lineage>
</organism>
<evidence type="ECO:0000313" key="10">
    <source>
        <dbReference type="EMBL" id="GGZ30421.1"/>
    </source>
</evidence>
<evidence type="ECO:0000256" key="5">
    <source>
        <dbReference type="ARBA" id="ARBA00022729"/>
    </source>
</evidence>
<dbReference type="AlphaFoldDB" id="A0A918Q1B4"/>
<dbReference type="Gene3D" id="2.40.170.20">
    <property type="entry name" value="TonB-dependent receptor, beta-barrel domain"/>
    <property type="match status" value="1"/>
</dbReference>
<protein>
    <submittedName>
        <fullName evidence="10">TonB-dependent receptor</fullName>
    </submittedName>
</protein>
<evidence type="ECO:0000313" key="11">
    <source>
        <dbReference type="Proteomes" id="UP000619457"/>
    </source>
</evidence>